<dbReference type="InterPro" id="IPR036397">
    <property type="entry name" value="RNaseH_sf"/>
</dbReference>
<comment type="caution">
    <text evidence="4">The sequence shown here is derived from an EMBL/GenBank/DDBJ whole genome shotgun (WGS) entry which is preliminary data.</text>
</comment>
<dbReference type="Proteomes" id="UP001558652">
    <property type="component" value="Unassembled WGS sequence"/>
</dbReference>
<feature type="coiled-coil region" evidence="1">
    <location>
        <begin position="182"/>
        <end position="209"/>
    </location>
</feature>
<dbReference type="InterPro" id="IPR012337">
    <property type="entry name" value="RNaseH-like_sf"/>
</dbReference>
<reference evidence="4 5" key="1">
    <citation type="submission" date="2024-07" db="EMBL/GenBank/DDBJ databases">
        <title>Chromosome-level genome assembly of the water stick insect Ranatra chinensis (Heteroptera: Nepidae).</title>
        <authorList>
            <person name="Liu X."/>
        </authorList>
    </citation>
    <scope>NUCLEOTIDE SEQUENCE [LARGE SCALE GENOMIC DNA]</scope>
    <source>
        <strain evidence="4">Cailab_2021Rc</strain>
        <tissue evidence="4">Muscle</tissue>
    </source>
</reference>
<feature type="domain" description="WW" evidence="3">
    <location>
        <begin position="264"/>
        <end position="297"/>
    </location>
</feature>
<evidence type="ECO:0000313" key="5">
    <source>
        <dbReference type="Proteomes" id="UP001558652"/>
    </source>
</evidence>
<sequence>MDSRLHTLPPDSPDWSVSSRSTGRQFESQIFTKLTNGQHGLGTQRLRTTAYYPQANGVFEREHRSLKATLTARLDSANWVRHLPSVLLGIRVVVKEDSKASNAELVYGRTLRLPGDMFSDTQPAETEAVLQKLLQELTACPFPPHGGAQTHEYNKPSIQYHESGKRHKENVAKKISTLAKQSAKQYKENTKLDEEMKKMEEEALKAYKMDMEINPDITSREIKKKLEGHVQEINELSDVTMEPKGNRIATPCNNEGESSQNHEDQKPTIWYRSQSGQDCTYYWNPLTMESKWEIPSGNCKILDEASKDNESKKAIKICQLEEENSRKMKEEEIKAFKNREKMRIKYSKTNEAKIDKESKNEGNGSNSLNSKAKPKNVVGNPYGKWTVVVKSDEKPIDLQLPSKGNAEIKAAAAAARAANLLAEAEKQEEEEVWKIEIGEKTVGNRCSSESIGMVDDTGPSIFKKRKLNNRANMRQRSNCTDEDYCS</sequence>
<protein>
    <recommendedName>
        <fullName evidence="3">WW domain-containing protein</fullName>
    </recommendedName>
</protein>
<dbReference type="AlphaFoldDB" id="A0ABD0YU23"/>
<evidence type="ECO:0000256" key="2">
    <source>
        <dbReference type="SAM" id="MobiDB-lite"/>
    </source>
</evidence>
<dbReference type="PANTHER" id="PTHR38681:SF1">
    <property type="entry name" value="RETROVIRUS-RELATED POL POLYPROTEIN FROM TRANSPOSON 412-LIKE PROTEIN"/>
    <property type="match status" value="1"/>
</dbReference>
<feature type="region of interest" description="Disordered" evidence="2">
    <location>
        <begin position="1"/>
        <end position="21"/>
    </location>
</feature>
<evidence type="ECO:0000259" key="3">
    <source>
        <dbReference type="PROSITE" id="PS50020"/>
    </source>
</evidence>
<dbReference type="InterPro" id="IPR001202">
    <property type="entry name" value="WW_dom"/>
</dbReference>
<accession>A0ABD0YU23</accession>
<keyword evidence="5" id="KW-1185">Reference proteome</keyword>
<dbReference type="PROSITE" id="PS50020">
    <property type="entry name" value="WW_DOMAIN_2"/>
    <property type="match status" value="1"/>
</dbReference>
<evidence type="ECO:0000256" key="1">
    <source>
        <dbReference type="SAM" id="Coils"/>
    </source>
</evidence>
<gene>
    <name evidence="4" type="ORF">AAG570_006435</name>
</gene>
<proteinExistence type="predicted"/>
<dbReference type="InterPro" id="IPR036020">
    <property type="entry name" value="WW_dom_sf"/>
</dbReference>
<feature type="region of interest" description="Disordered" evidence="2">
    <location>
        <begin position="347"/>
        <end position="376"/>
    </location>
</feature>
<organism evidence="4 5">
    <name type="scientific">Ranatra chinensis</name>
    <dbReference type="NCBI Taxonomy" id="642074"/>
    <lineage>
        <taxon>Eukaryota</taxon>
        <taxon>Metazoa</taxon>
        <taxon>Ecdysozoa</taxon>
        <taxon>Arthropoda</taxon>
        <taxon>Hexapoda</taxon>
        <taxon>Insecta</taxon>
        <taxon>Pterygota</taxon>
        <taxon>Neoptera</taxon>
        <taxon>Paraneoptera</taxon>
        <taxon>Hemiptera</taxon>
        <taxon>Heteroptera</taxon>
        <taxon>Panheteroptera</taxon>
        <taxon>Nepomorpha</taxon>
        <taxon>Nepidae</taxon>
        <taxon>Ranatrinae</taxon>
        <taxon>Ranatra</taxon>
    </lineage>
</organism>
<dbReference type="SUPFAM" id="SSF51045">
    <property type="entry name" value="WW domain"/>
    <property type="match status" value="1"/>
</dbReference>
<dbReference type="SUPFAM" id="SSF53098">
    <property type="entry name" value="Ribonuclease H-like"/>
    <property type="match status" value="1"/>
</dbReference>
<feature type="compositionally biased region" description="Polar residues" evidence="2">
    <location>
        <begin position="361"/>
        <end position="370"/>
    </location>
</feature>
<feature type="compositionally biased region" description="Basic and acidic residues" evidence="2">
    <location>
        <begin position="347"/>
        <end position="360"/>
    </location>
</feature>
<dbReference type="Gene3D" id="3.30.420.10">
    <property type="entry name" value="Ribonuclease H-like superfamily/Ribonuclease H"/>
    <property type="match status" value="1"/>
</dbReference>
<name>A0ABD0YU23_9HEMI</name>
<evidence type="ECO:0000313" key="4">
    <source>
        <dbReference type="EMBL" id="KAL1139451.1"/>
    </source>
</evidence>
<dbReference type="EMBL" id="JBFDAA010000002">
    <property type="protein sequence ID" value="KAL1139451.1"/>
    <property type="molecule type" value="Genomic_DNA"/>
</dbReference>
<dbReference type="PANTHER" id="PTHR38681">
    <property type="entry name" value="RETROVIRUS-RELATED POL POLYPROTEIN FROM TRANSPOSON 412-LIKE PROTEIN-RELATED"/>
    <property type="match status" value="1"/>
</dbReference>
<dbReference type="Gene3D" id="2.20.70.10">
    <property type="match status" value="1"/>
</dbReference>
<keyword evidence="1" id="KW-0175">Coiled coil</keyword>